<evidence type="ECO:0000256" key="6">
    <source>
        <dbReference type="SAM" id="Phobius"/>
    </source>
</evidence>
<evidence type="ECO:0000256" key="1">
    <source>
        <dbReference type="ARBA" id="ARBA00004141"/>
    </source>
</evidence>
<dbReference type="PANTHER" id="PTHR13353:SF5">
    <property type="entry name" value="TRANSMEMBRANE PROTEIN 19"/>
    <property type="match status" value="1"/>
</dbReference>
<evidence type="ECO:0000313" key="8">
    <source>
        <dbReference type="Proteomes" id="UP000747110"/>
    </source>
</evidence>
<comment type="subcellular location">
    <subcellularLocation>
        <location evidence="1">Membrane</location>
        <topology evidence="1">Multi-pass membrane protein</topology>
    </subcellularLocation>
</comment>
<feature type="non-terminal residue" evidence="7">
    <location>
        <position position="1"/>
    </location>
</feature>
<dbReference type="PANTHER" id="PTHR13353">
    <property type="entry name" value="TRANSMEMBRANE PROTEIN 19"/>
    <property type="match status" value="1"/>
</dbReference>
<evidence type="ECO:0000256" key="3">
    <source>
        <dbReference type="ARBA" id="ARBA00022692"/>
    </source>
</evidence>
<keyword evidence="5 6" id="KW-0472">Membrane</keyword>
<accession>A0A8J4FQG5</accession>
<dbReference type="EMBL" id="BNCP01000022">
    <property type="protein sequence ID" value="GIL81780.1"/>
    <property type="molecule type" value="Genomic_DNA"/>
</dbReference>
<comment type="similarity">
    <text evidence="2">Belongs to the TMEM19 family.</text>
</comment>
<sequence length="331" mass="34996">SDRCVHRILIYTYIPVARNFWFCYPWVGPLIACSSFSTMQTLGLNRLKAHACQPRIGRCRKRSLSFPKRGARIAALPSFPEIHELLGHPGLTTGVLCNSTVFALGYKVLRKGLTPLGVAHAWFLGTSIFSAFGLGGYVLVCLYFIFGTLVTKVKLEQKQKEGIAEARSGQRGPSSVWGSGIAGVACALLALATGDYGVWQIGFVASFCSKLSDTVSSEVGKAYGRTTYLITTFQLVPRGTEGAVSLEGTVAGMIAALLFAATALVIGQVPTFAAAGVVTAAATVANLAESYLGASAQGRVAWLSNDVVNMLQISLAAIVAIVANLFILHAA</sequence>
<comment type="caution">
    <text evidence="7">The sequence shown here is derived from an EMBL/GenBank/DDBJ whole genome shotgun (WGS) entry which is preliminary data.</text>
</comment>
<feature type="transmembrane region" description="Helical" evidence="6">
    <location>
        <begin position="306"/>
        <end position="328"/>
    </location>
</feature>
<keyword evidence="4 6" id="KW-1133">Transmembrane helix</keyword>
<reference evidence="7" key="1">
    <citation type="journal article" date="2021" name="Proc. Natl. Acad. Sci. U.S.A.">
        <title>Three genomes in the algal genus Volvox reveal the fate of a haploid sex-determining region after a transition to homothallism.</title>
        <authorList>
            <person name="Yamamoto K."/>
            <person name="Hamaji T."/>
            <person name="Kawai-Toyooka H."/>
            <person name="Matsuzaki R."/>
            <person name="Takahashi F."/>
            <person name="Nishimura Y."/>
            <person name="Kawachi M."/>
            <person name="Noguchi H."/>
            <person name="Minakuchi Y."/>
            <person name="Umen J.G."/>
            <person name="Toyoda A."/>
            <person name="Nozaki H."/>
        </authorList>
    </citation>
    <scope>NUCLEOTIDE SEQUENCE</scope>
    <source>
        <strain evidence="7">NIES-3786</strain>
    </source>
</reference>
<name>A0A8J4FQG5_9CHLO</name>
<dbReference type="Pfam" id="PF01940">
    <property type="entry name" value="DUF92"/>
    <property type="match status" value="1"/>
</dbReference>
<evidence type="ECO:0000313" key="7">
    <source>
        <dbReference type="EMBL" id="GIL81780.1"/>
    </source>
</evidence>
<dbReference type="InterPro" id="IPR002794">
    <property type="entry name" value="DUF92_TMEM19"/>
</dbReference>
<feature type="transmembrane region" description="Helical" evidence="6">
    <location>
        <begin position="244"/>
        <end position="266"/>
    </location>
</feature>
<keyword evidence="8" id="KW-1185">Reference proteome</keyword>
<dbReference type="OrthoDB" id="30881at2759"/>
<feature type="transmembrane region" description="Helical" evidence="6">
    <location>
        <begin position="121"/>
        <end position="150"/>
    </location>
</feature>
<evidence type="ECO:0000256" key="5">
    <source>
        <dbReference type="ARBA" id="ARBA00023136"/>
    </source>
</evidence>
<evidence type="ECO:0008006" key="9">
    <source>
        <dbReference type="Google" id="ProtNLM"/>
    </source>
</evidence>
<keyword evidence="3 6" id="KW-0812">Transmembrane</keyword>
<dbReference type="AlphaFoldDB" id="A0A8J4FQG5"/>
<protein>
    <recommendedName>
        <fullName evidence="9">DUF92 domain-containing protein</fullName>
    </recommendedName>
</protein>
<organism evidence="7 8">
    <name type="scientific">Volvox reticuliferus</name>
    <dbReference type="NCBI Taxonomy" id="1737510"/>
    <lineage>
        <taxon>Eukaryota</taxon>
        <taxon>Viridiplantae</taxon>
        <taxon>Chlorophyta</taxon>
        <taxon>core chlorophytes</taxon>
        <taxon>Chlorophyceae</taxon>
        <taxon>CS clade</taxon>
        <taxon>Chlamydomonadales</taxon>
        <taxon>Volvocaceae</taxon>
        <taxon>Volvox</taxon>
    </lineage>
</organism>
<evidence type="ECO:0000256" key="2">
    <source>
        <dbReference type="ARBA" id="ARBA00009012"/>
    </source>
</evidence>
<feature type="transmembrane region" description="Helical" evidence="6">
    <location>
        <begin position="272"/>
        <end position="294"/>
    </location>
</feature>
<dbReference type="Proteomes" id="UP000747110">
    <property type="component" value="Unassembled WGS sequence"/>
</dbReference>
<gene>
    <name evidence="7" type="ORF">Vretifemale_10779</name>
</gene>
<evidence type="ECO:0000256" key="4">
    <source>
        <dbReference type="ARBA" id="ARBA00022989"/>
    </source>
</evidence>
<dbReference type="GO" id="GO:0009706">
    <property type="term" value="C:chloroplast inner membrane"/>
    <property type="evidence" value="ECO:0007669"/>
    <property type="project" value="TreeGrafter"/>
</dbReference>
<proteinExistence type="inferred from homology"/>